<evidence type="ECO:0000256" key="5">
    <source>
        <dbReference type="ARBA" id="ARBA00023136"/>
    </source>
</evidence>
<dbReference type="GO" id="GO:0051654">
    <property type="term" value="P:establishment of mitochondrion localization"/>
    <property type="evidence" value="ECO:0007669"/>
    <property type="project" value="TreeGrafter"/>
</dbReference>
<organism evidence="8 9">
    <name type="scientific">Talaromyces proteolyticus</name>
    <dbReference type="NCBI Taxonomy" id="1131652"/>
    <lineage>
        <taxon>Eukaryota</taxon>
        <taxon>Fungi</taxon>
        <taxon>Dikarya</taxon>
        <taxon>Ascomycota</taxon>
        <taxon>Pezizomycotina</taxon>
        <taxon>Eurotiomycetes</taxon>
        <taxon>Eurotiomycetidae</taxon>
        <taxon>Eurotiales</taxon>
        <taxon>Trichocomaceae</taxon>
        <taxon>Talaromyces</taxon>
        <taxon>Talaromyces sect. Bacilispori</taxon>
    </lineage>
</organism>
<dbReference type="GO" id="GO:0070096">
    <property type="term" value="P:mitochondrial outer membrane translocase complex assembly"/>
    <property type="evidence" value="ECO:0007669"/>
    <property type="project" value="UniProtKB-UniRule"/>
</dbReference>
<dbReference type="PANTHER" id="PTHR28035:SF1">
    <property type="entry name" value="MITOCHONDRIAL DISTRIBUTION AND MORPHOLOGY PROTEIN 10"/>
    <property type="match status" value="1"/>
</dbReference>
<dbReference type="Proteomes" id="UP001201262">
    <property type="component" value="Unassembled WGS sequence"/>
</dbReference>
<name>A0AAD4Q179_9EURO</name>
<gene>
    <name evidence="6" type="primary">MDM10</name>
    <name evidence="8" type="ORF">BGW36DRAFT_285640</name>
</gene>
<evidence type="ECO:0000313" key="9">
    <source>
        <dbReference type="Proteomes" id="UP001201262"/>
    </source>
</evidence>
<sequence length="470" mass="50394">MLEFMDYIQLAFAEATRWNRDNSYSSLTATAESLLDFHVPERLQVHLSSLSTPHFATSYTLGTVGLIDGSVSYLFSTVPLNNTASESGIIPLRKLVHGYRQIEAPIPPIRNWGWDAIPSHQHISNINSTENDDLVRKATLLHATLHLPPPSTLTALFLRRISPTTQLTAALVSTQGTPLAKSAPQAALLTQISHDTGRFSNEYLFSTDNALFGWRGLWNIGLDDTPGRQATDKVSLLSAGAEAYYSPISSLVGLSTGLKFTTLPAAATTYMPSSSSSGSGNGSPISSFPYTLTLTLTPLTGALSTTYSVRASPNLAFSSRFGFNVYSWESEMVAGCEIWRKSRRAPEDDGLEWARRKMAIASPTPTYTTLPTSKAEGEEEEGDSVVKIRVDQSWNVRVLWEGRVKSLLVTAGVSLGPGSFSSLSSVPPSPTTAPGAVGVTQSSQSAGGGASSSPMPSYWRGVGVSVLYSS</sequence>
<accession>A0AAD4Q179</accession>
<protein>
    <recommendedName>
        <fullName evidence="6">Mitochondrial distribution and morphology protein 10</fullName>
    </recommendedName>
    <alternativeName>
        <fullName evidence="6">Mitochondrial inheritance component MDM10</fullName>
    </alternativeName>
</protein>
<dbReference type="GO" id="GO:0001401">
    <property type="term" value="C:SAM complex"/>
    <property type="evidence" value="ECO:0007669"/>
    <property type="project" value="TreeGrafter"/>
</dbReference>
<dbReference type="AlphaFoldDB" id="A0AAD4Q179"/>
<dbReference type="GO" id="GO:0045040">
    <property type="term" value="P:protein insertion into mitochondrial outer membrane"/>
    <property type="evidence" value="ECO:0007669"/>
    <property type="project" value="UniProtKB-UniRule"/>
</dbReference>
<keyword evidence="1 6" id="KW-1134">Transmembrane beta strand</keyword>
<feature type="compositionally biased region" description="Low complexity" evidence="7">
    <location>
        <begin position="420"/>
        <end position="445"/>
    </location>
</feature>
<evidence type="ECO:0000256" key="4">
    <source>
        <dbReference type="ARBA" id="ARBA00023128"/>
    </source>
</evidence>
<keyword evidence="4 6" id="KW-0496">Mitochondrion</keyword>
<keyword evidence="2 6" id="KW-0812">Transmembrane</keyword>
<comment type="function">
    <text evidence="6">Component of the ERMES/MDM complex, which serves as a molecular tether to connect the endoplasmic reticulum and mitochondria. Components of this complex are involved in the control of mitochondrial shape and protein biogenesis and may function in phospholipid exchange. MDM10 is involved in the late assembly steps of the general translocase of the mitochondrial outer membrane (TOM complex). Functions in the TOM40-specific route of the assembly of outer membrane beta-barrel proteins, including the association of TOM40 with the receptor TOM22 and small TOM proteins. Can associate with the SAM(core) complex as well as the MDM12-MMM1 complex, both involved in late steps of the major beta-barrel assembly pathway, that is responsible for biogenesis of all outer membrane beta-barrel proteins. May act as a switch that shuttles between both complexes and channels precursor proteins into the TOM40-specific pathway. Plays a role in mitochondrial morphology and in the inheritance of mitochondria.</text>
</comment>
<keyword evidence="3 6" id="KW-1000">Mitochondrion outer membrane</keyword>
<proteinExistence type="inferred from homology"/>
<dbReference type="EMBL" id="JAJTJA010000001">
    <property type="protein sequence ID" value="KAH8705340.1"/>
    <property type="molecule type" value="Genomic_DNA"/>
</dbReference>
<comment type="similarity">
    <text evidence="6">Belongs to the MDM10 family.</text>
</comment>
<dbReference type="PANTHER" id="PTHR28035">
    <property type="entry name" value="MITOCHONDRIAL DISTRIBUTION AND MORPHOLOGY PROTEIN 10"/>
    <property type="match status" value="1"/>
</dbReference>
<evidence type="ECO:0000256" key="1">
    <source>
        <dbReference type="ARBA" id="ARBA00022452"/>
    </source>
</evidence>
<evidence type="ECO:0000313" key="8">
    <source>
        <dbReference type="EMBL" id="KAH8705340.1"/>
    </source>
</evidence>
<dbReference type="Pfam" id="PF12519">
    <property type="entry name" value="MDM10"/>
    <property type="match status" value="2"/>
</dbReference>
<keyword evidence="9" id="KW-1185">Reference proteome</keyword>
<dbReference type="GO" id="GO:1990456">
    <property type="term" value="P:mitochondrion-endoplasmic reticulum membrane tethering"/>
    <property type="evidence" value="ECO:0007669"/>
    <property type="project" value="UniProtKB-UniRule"/>
</dbReference>
<dbReference type="GO" id="GO:0015914">
    <property type="term" value="P:phospholipid transport"/>
    <property type="evidence" value="ECO:0007669"/>
    <property type="project" value="TreeGrafter"/>
</dbReference>
<comment type="subcellular location">
    <subcellularLocation>
        <location evidence="6">Mitochondrion outer membrane</location>
        <topology evidence="6">Multi-pass membrane protein</topology>
    </subcellularLocation>
    <text evidence="6">The ERMES/MDM complex localizes to a few discrete foci (around 10 per single cell), that represent mitochondria-endoplasmic reticulum junctions. These foci are often found next to mtDNA nucleoids.</text>
</comment>
<dbReference type="GO" id="GO:0032865">
    <property type="term" value="C:ERMES complex"/>
    <property type="evidence" value="ECO:0007669"/>
    <property type="project" value="UniProtKB-UniRule"/>
</dbReference>
<evidence type="ECO:0000256" key="7">
    <source>
        <dbReference type="SAM" id="MobiDB-lite"/>
    </source>
</evidence>
<comment type="caution">
    <text evidence="8">The sequence shown here is derived from an EMBL/GenBank/DDBJ whole genome shotgun (WGS) entry which is preliminary data.</text>
</comment>
<reference evidence="8" key="1">
    <citation type="submission" date="2021-12" db="EMBL/GenBank/DDBJ databases">
        <title>Convergent genome expansion in fungi linked to evolution of root-endophyte symbiosis.</title>
        <authorList>
            <consortium name="DOE Joint Genome Institute"/>
            <person name="Ke Y.-H."/>
            <person name="Bonito G."/>
            <person name="Liao H.-L."/>
            <person name="Looney B."/>
            <person name="Rojas-Flechas A."/>
            <person name="Nash J."/>
            <person name="Hameed K."/>
            <person name="Schadt C."/>
            <person name="Martin F."/>
            <person name="Crous P.W."/>
            <person name="Miettinen O."/>
            <person name="Magnuson J.K."/>
            <person name="Labbe J."/>
            <person name="Jacobson D."/>
            <person name="Doktycz M.J."/>
            <person name="Veneault-Fourrey C."/>
            <person name="Kuo A."/>
            <person name="Mondo S."/>
            <person name="Calhoun S."/>
            <person name="Riley R."/>
            <person name="Ohm R."/>
            <person name="LaButti K."/>
            <person name="Andreopoulos B."/>
            <person name="Pangilinan J."/>
            <person name="Nolan M."/>
            <person name="Tritt A."/>
            <person name="Clum A."/>
            <person name="Lipzen A."/>
            <person name="Daum C."/>
            <person name="Barry K."/>
            <person name="Grigoriev I.V."/>
            <person name="Vilgalys R."/>
        </authorList>
    </citation>
    <scope>NUCLEOTIDE SEQUENCE</scope>
    <source>
        <strain evidence="8">PMI_201</strain>
    </source>
</reference>
<keyword evidence="5 6" id="KW-0472">Membrane</keyword>
<comment type="domain">
    <text evidence="6">Lacks alpha-helical transmembrane segments, suggesting that it resides in the membrane via beta-sheet conformations similar to those predicted for other outer membrane proteins and porin.</text>
</comment>
<dbReference type="HAMAP" id="MF_03102">
    <property type="entry name" value="Mdm10"/>
    <property type="match status" value="1"/>
</dbReference>
<evidence type="ECO:0000256" key="6">
    <source>
        <dbReference type="HAMAP-Rule" id="MF_03102"/>
    </source>
</evidence>
<evidence type="ECO:0000256" key="3">
    <source>
        <dbReference type="ARBA" id="ARBA00022787"/>
    </source>
</evidence>
<dbReference type="InterPro" id="IPR027539">
    <property type="entry name" value="Mdm10"/>
</dbReference>
<evidence type="ECO:0000256" key="2">
    <source>
        <dbReference type="ARBA" id="ARBA00022692"/>
    </source>
</evidence>
<comment type="subunit">
    <text evidence="6">Component of the ER-mitochondria encounter structure (ERMES) or MDM complex, composed of MMM1, MDM10, MDM12 and MDM34. Associates with the mitochondrial outer membrane sorting assembly machinery SAM(core) complex.</text>
</comment>
<feature type="region of interest" description="Disordered" evidence="7">
    <location>
        <begin position="420"/>
        <end position="456"/>
    </location>
</feature>